<dbReference type="AlphaFoldDB" id="A0A8I1SNP7"/>
<dbReference type="EMBL" id="JAEMWV010000006">
    <property type="protein sequence ID" value="MBN8252649.1"/>
    <property type="molecule type" value="Genomic_DNA"/>
</dbReference>
<protein>
    <submittedName>
        <fullName evidence="2">Uncharacterized protein</fullName>
    </submittedName>
</protein>
<reference evidence="2" key="1">
    <citation type="submission" date="2020-12" db="EMBL/GenBank/DDBJ databases">
        <title>PHA producing bacteria isolated from mangrove.</title>
        <authorList>
            <person name="Zheng W."/>
            <person name="Yu S."/>
            <person name="Huang Y."/>
        </authorList>
    </citation>
    <scope>NUCLEOTIDE SEQUENCE</scope>
    <source>
        <strain evidence="2">GN22-4</strain>
    </source>
</reference>
<comment type="caution">
    <text evidence="2">The sequence shown here is derived from an EMBL/GenBank/DDBJ whole genome shotgun (WGS) entry which is preliminary data.</text>
</comment>
<evidence type="ECO:0000313" key="3">
    <source>
        <dbReference type="Proteomes" id="UP000664578"/>
    </source>
</evidence>
<organism evidence="2 3">
    <name type="scientific">Priestia flexa</name>
    <dbReference type="NCBI Taxonomy" id="86664"/>
    <lineage>
        <taxon>Bacteria</taxon>
        <taxon>Bacillati</taxon>
        <taxon>Bacillota</taxon>
        <taxon>Bacilli</taxon>
        <taxon>Bacillales</taxon>
        <taxon>Bacillaceae</taxon>
        <taxon>Priestia</taxon>
    </lineage>
</organism>
<dbReference type="GeneID" id="93681568"/>
<feature type="transmembrane region" description="Helical" evidence="1">
    <location>
        <begin position="23"/>
        <end position="47"/>
    </location>
</feature>
<keyword evidence="1" id="KW-1133">Transmembrane helix</keyword>
<evidence type="ECO:0000256" key="1">
    <source>
        <dbReference type="SAM" id="Phobius"/>
    </source>
</evidence>
<dbReference type="RefSeq" id="WP_182840829.1">
    <property type="nucleotide sequence ID" value="NZ_CM125968.1"/>
</dbReference>
<evidence type="ECO:0000313" key="2">
    <source>
        <dbReference type="EMBL" id="MBN8252649.1"/>
    </source>
</evidence>
<keyword evidence="1" id="KW-0812">Transmembrane</keyword>
<proteinExistence type="predicted"/>
<keyword evidence="1" id="KW-0472">Membrane</keyword>
<name>A0A8I1SNP7_9BACI</name>
<sequence>MLKFIDDIAGSLYDIMKFLIRSLCYFLTGVLIVAIPLYAIVFVFQAFGK</sequence>
<dbReference type="Proteomes" id="UP000664578">
    <property type="component" value="Unassembled WGS sequence"/>
</dbReference>
<accession>A0A8I1SNP7</accession>
<gene>
    <name evidence="2" type="ORF">JF537_13800</name>
</gene>